<feature type="region of interest" description="Disordered" evidence="1">
    <location>
        <begin position="69"/>
        <end position="109"/>
    </location>
</feature>
<dbReference type="Gene3D" id="3.40.50.10190">
    <property type="entry name" value="BRCT domain"/>
    <property type="match status" value="1"/>
</dbReference>
<dbReference type="PANTHER" id="PTHR11370:SF5">
    <property type="entry name" value="DNA REPAIR PROTEIN XRCC1"/>
    <property type="match status" value="1"/>
</dbReference>
<dbReference type="OrthoDB" id="25840at2759"/>
<reference evidence="3 4" key="1">
    <citation type="submission" date="2019-09" db="EMBL/GenBank/DDBJ databases">
        <title>Bird 10,000 Genomes (B10K) Project - Family phase.</title>
        <authorList>
            <person name="Zhang G."/>
        </authorList>
    </citation>
    <scope>NUCLEOTIDE SEQUENCE [LARGE SCALE GENOMIC DNA]</scope>
    <source>
        <strain evidence="3">B10K-DU-001-35</strain>
        <tissue evidence="3">Muscle</tissue>
    </source>
</reference>
<protein>
    <submittedName>
        <fullName evidence="3">XRCC1 protein</fullName>
    </submittedName>
</protein>
<dbReference type="PANTHER" id="PTHR11370">
    <property type="entry name" value="DNA-REPAIR PROTEIN XRCC1"/>
    <property type="match status" value="1"/>
</dbReference>
<evidence type="ECO:0000259" key="2">
    <source>
        <dbReference type="Pfam" id="PF12738"/>
    </source>
</evidence>
<feature type="non-terminal residue" evidence="3">
    <location>
        <position position="109"/>
    </location>
</feature>
<accession>A0A7L0VEK3</accession>
<sequence>GVVLALSGFQNPLRAHLREAAAALGARYRPDWTPECTHLVHTWAHLRHTWGAPGHTWTHLHTPVAHLGDLHTSTCAPPPPPRYLLDGPASSGSEGEEPEDAPPPSPPSP</sequence>
<dbReference type="InterPro" id="IPR036420">
    <property type="entry name" value="BRCT_dom_sf"/>
</dbReference>
<name>A0A7L0VEK3_9PASE</name>
<keyword evidence="4" id="KW-1185">Reference proteome</keyword>
<dbReference type="AlphaFoldDB" id="A0A7L0VEK3"/>
<feature type="non-terminal residue" evidence="3">
    <location>
        <position position="1"/>
    </location>
</feature>
<dbReference type="SUPFAM" id="SSF52113">
    <property type="entry name" value="BRCT domain"/>
    <property type="match status" value="1"/>
</dbReference>
<dbReference type="EMBL" id="VXAX01005002">
    <property type="protein sequence ID" value="NXL77443.1"/>
    <property type="molecule type" value="Genomic_DNA"/>
</dbReference>
<dbReference type="Pfam" id="PF12738">
    <property type="entry name" value="PTCB-BRCT"/>
    <property type="match status" value="1"/>
</dbReference>
<organism evidence="3 4">
    <name type="scientific">Leptocoma aspasia</name>
    <dbReference type="NCBI Taxonomy" id="2585812"/>
    <lineage>
        <taxon>Eukaryota</taxon>
        <taxon>Metazoa</taxon>
        <taxon>Chordata</taxon>
        <taxon>Craniata</taxon>
        <taxon>Vertebrata</taxon>
        <taxon>Euteleostomi</taxon>
        <taxon>Archelosauria</taxon>
        <taxon>Archosauria</taxon>
        <taxon>Dinosauria</taxon>
        <taxon>Saurischia</taxon>
        <taxon>Theropoda</taxon>
        <taxon>Coelurosauria</taxon>
        <taxon>Aves</taxon>
        <taxon>Neognathae</taxon>
        <taxon>Neoaves</taxon>
        <taxon>Telluraves</taxon>
        <taxon>Australaves</taxon>
        <taxon>Passeriformes</taxon>
        <taxon>Passeroidea</taxon>
        <taxon>Nectariniidae</taxon>
        <taxon>Leptocoma</taxon>
    </lineage>
</organism>
<dbReference type="Proteomes" id="UP000558164">
    <property type="component" value="Unassembled WGS sequence"/>
</dbReference>
<proteinExistence type="predicted"/>
<evidence type="ECO:0000313" key="3">
    <source>
        <dbReference type="EMBL" id="NXL77443.1"/>
    </source>
</evidence>
<gene>
    <name evidence="3" type="primary">Xrcc1_1</name>
    <name evidence="3" type="ORF">LEPASP_R15239</name>
</gene>
<feature type="domain" description="BRCT" evidence="2">
    <location>
        <begin position="2"/>
        <end position="42"/>
    </location>
</feature>
<dbReference type="GO" id="GO:0006284">
    <property type="term" value="P:base-excision repair"/>
    <property type="evidence" value="ECO:0007669"/>
    <property type="project" value="TreeGrafter"/>
</dbReference>
<dbReference type="GO" id="GO:0005634">
    <property type="term" value="C:nucleus"/>
    <property type="evidence" value="ECO:0007669"/>
    <property type="project" value="TreeGrafter"/>
</dbReference>
<evidence type="ECO:0000313" key="4">
    <source>
        <dbReference type="Proteomes" id="UP000558164"/>
    </source>
</evidence>
<dbReference type="InterPro" id="IPR001357">
    <property type="entry name" value="BRCT_dom"/>
</dbReference>
<comment type="caution">
    <text evidence="3">The sequence shown here is derived from an EMBL/GenBank/DDBJ whole genome shotgun (WGS) entry which is preliminary data.</text>
</comment>
<evidence type="ECO:0000256" key="1">
    <source>
        <dbReference type="SAM" id="MobiDB-lite"/>
    </source>
</evidence>